<dbReference type="PANTHER" id="PTHR30031">
    <property type="entry name" value="PHOSPHOENOLPYRUVATE CARBOXYKINASE ATP"/>
    <property type="match status" value="1"/>
</dbReference>
<feature type="binding site" evidence="10">
    <location>
        <position position="196"/>
    </location>
    <ligand>
        <name>substrate</name>
    </ligand>
</feature>
<keyword evidence="11" id="KW-0808">Transferase</keyword>
<evidence type="ECO:0000256" key="2">
    <source>
        <dbReference type="ARBA" id="ARBA00006052"/>
    </source>
</evidence>
<dbReference type="InterPro" id="IPR015994">
    <property type="entry name" value="PEPCK_ATP_CS"/>
</dbReference>
<organism evidence="11 12">
    <name type="scientific">Pontibacter lucknowensis</name>
    <dbReference type="NCBI Taxonomy" id="1077936"/>
    <lineage>
        <taxon>Bacteria</taxon>
        <taxon>Pseudomonadati</taxon>
        <taxon>Bacteroidota</taxon>
        <taxon>Cytophagia</taxon>
        <taxon>Cytophagales</taxon>
        <taxon>Hymenobacteraceae</taxon>
        <taxon>Pontibacter</taxon>
    </lineage>
</organism>
<dbReference type="PROSITE" id="PS00532">
    <property type="entry name" value="PEPCK_ATP"/>
    <property type="match status" value="1"/>
</dbReference>
<dbReference type="InterPro" id="IPR001272">
    <property type="entry name" value="PEP_carboxykinase_ATP"/>
</dbReference>
<feature type="binding site" evidence="10">
    <location>
        <position position="287"/>
    </location>
    <ligand>
        <name>ATP</name>
        <dbReference type="ChEBI" id="CHEBI:30616"/>
    </ligand>
</feature>
<dbReference type="AlphaFoldDB" id="A0A1N6X580"/>
<dbReference type="OrthoDB" id="9806325at2"/>
<dbReference type="NCBIfam" id="TIGR00224">
    <property type="entry name" value="pckA"/>
    <property type="match status" value="1"/>
</dbReference>
<sequence length="538" mass="59699">MKESGIKSGKVGLESLGIKEAKEVLWNLTPAELVEEALKNGEGVLTDTGALMCDTGKFTGRSPKDRFVVKDAKTENTVWWGDINIAFDPEKFDKLYDKMIDFLKDRRLYVRDAYAGAHPDYRLNLRIVNTQAWHNLFCNNMFLRLEKEELKDHNPNFTIICAPEFEADPEVDGTRQSNFAIINFTRNIILIGGTGYAGEMKKGIFGVLNYILPEEKNTLSMHCSANVGKDGDTAIFFGLSGTGKTTLSADPNRGLIGDDEHGWTADSVFNFEGGCYAKVIDLTREKEPQIWDAIKFGAIVENTRFVEGTRTVDYTNNSVTENTRTAYPIHHIDNAIEPSRADIPKNIFFLTADAFGVLPPISKLNTSQAMYHFISGYTAKVAGTEVGVTEPQTTFSACFGAAFLPLHPTKYAEMLGQKMNENNVNVWLVNTGWTGGPYGVGSRMKLPYTRAMITAALNGELDNVEYTKHPVFGVEMPNTCPNVPDEVLNPRNTWANKEEYDAKATDLAAKFVKNFSKYADFASEDIMAGAPQVEVSID</sequence>
<dbReference type="GO" id="GO:0006094">
    <property type="term" value="P:gluconeogenesis"/>
    <property type="evidence" value="ECO:0007669"/>
    <property type="project" value="UniProtKB-UniRule"/>
</dbReference>
<evidence type="ECO:0000256" key="10">
    <source>
        <dbReference type="HAMAP-Rule" id="MF_00453"/>
    </source>
</evidence>
<dbReference type="Pfam" id="PF01293">
    <property type="entry name" value="PEPCK_ATP"/>
    <property type="match status" value="1"/>
</dbReference>
<dbReference type="NCBIfam" id="NF006821">
    <property type="entry name" value="PRK09344.1-3"/>
    <property type="match status" value="1"/>
</dbReference>
<proteinExistence type="inferred from homology"/>
<dbReference type="Gene3D" id="3.40.449.10">
    <property type="entry name" value="Phosphoenolpyruvate Carboxykinase, domain 1"/>
    <property type="match status" value="1"/>
</dbReference>
<dbReference type="HAMAP" id="MF_00453">
    <property type="entry name" value="PEPCK_ATP"/>
    <property type="match status" value="1"/>
</dbReference>
<dbReference type="Proteomes" id="UP000185924">
    <property type="component" value="Unassembled WGS sequence"/>
</dbReference>
<keyword evidence="8 10" id="KW-0456">Lyase</keyword>
<keyword evidence="10" id="KW-0464">Manganese</keyword>
<name>A0A1N6X580_9BACT</name>
<dbReference type="EMBL" id="FTNM01000002">
    <property type="protein sequence ID" value="SIQ97439.1"/>
    <property type="molecule type" value="Genomic_DNA"/>
</dbReference>
<feature type="binding site" evidence="10">
    <location>
        <position position="61"/>
    </location>
    <ligand>
        <name>substrate</name>
    </ligand>
</feature>
<keyword evidence="6 10" id="KW-0210">Decarboxylase</keyword>
<dbReference type="InterPro" id="IPR008210">
    <property type="entry name" value="PEP_carboxykinase_N"/>
</dbReference>
<dbReference type="Gene3D" id="2.170.8.10">
    <property type="entry name" value="Phosphoenolpyruvate Carboxykinase, domain 2"/>
    <property type="match status" value="1"/>
</dbReference>
<evidence type="ECO:0000256" key="9">
    <source>
        <dbReference type="ARBA" id="ARBA00047371"/>
    </source>
</evidence>
<comment type="caution">
    <text evidence="10">Lacks conserved residue(s) required for the propagation of feature annotation.</text>
</comment>
<dbReference type="Gene3D" id="3.90.228.20">
    <property type="match status" value="1"/>
</dbReference>
<evidence type="ECO:0000256" key="1">
    <source>
        <dbReference type="ARBA" id="ARBA00004742"/>
    </source>
</evidence>
<dbReference type="GO" id="GO:0005524">
    <property type="term" value="F:ATP binding"/>
    <property type="evidence" value="ECO:0007669"/>
    <property type="project" value="UniProtKB-UniRule"/>
</dbReference>
<evidence type="ECO:0000256" key="6">
    <source>
        <dbReference type="ARBA" id="ARBA00022793"/>
    </source>
</evidence>
<keyword evidence="10" id="KW-0963">Cytoplasm</keyword>
<dbReference type="UniPathway" id="UPA00138"/>
<evidence type="ECO:0000256" key="7">
    <source>
        <dbReference type="ARBA" id="ARBA00022840"/>
    </source>
</evidence>
<dbReference type="InterPro" id="IPR013035">
    <property type="entry name" value="PEP_carboxykinase_C"/>
</dbReference>
<dbReference type="GO" id="GO:0004612">
    <property type="term" value="F:phosphoenolpyruvate carboxykinase (ATP) activity"/>
    <property type="evidence" value="ECO:0007669"/>
    <property type="project" value="UniProtKB-UniRule"/>
</dbReference>
<dbReference type="RefSeq" id="WP_076421916.1">
    <property type="nucleotide sequence ID" value="NZ_FTNM01000002.1"/>
</dbReference>
<protein>
    <recommendedName>
        <fullName evidence="3 10">Phosphoenolpyruvate carboxykinase (ATP)</fullName>
        <shortName evidence="10">PCK</shortName>
        <shortName evidence="10">PEP carboxykinase</shortName>
        <shortName evidence="10">PEPCK</shortName>
        <ecNumber evidence="3 10">4.1.1.49</ecNumber>
    </recommendedName>
</protein>
<evidence type="ECO:0000313" key="12">
    <source>
        <dbReference type="Proteomes" id="UP000185924"/>
    </source>
</evidence>
<feature type="binding site" evidence="10">
    <location>
        <position position="324"/>
    </location>
    <ligand>
        <name>ATP</name>
        <dbReference type="ChEBI" id="CHEBI:30616"/>
    </ligand>
</feature>
<dbReference type="GO" id="GO:0005829">
    <property type="term" value="C:cytosol"/>
    <property type="evidence" value="ECO:0007669"/>
    <property type="project" value="TreeGrafter"/>
</dbReference>
<comment type="similarity">
    <text evidence="2 10">Belongs to the phosphoenolpyruvate carboxykinase (ATP) family.</text>
</comment>
<dbReference type="PANTHER" id="PTHR30031:SF0">
    <property type="entry name" value="PHOSPHOENOLPYRUVATE CARBOXYKINASE (ATP)"/>
    <property type="match status" value="1"/>
</dbReference>
<comment type="pathway">
    <text evidence="1 10">Carbohydrate biosynthesis; gluconeogenesis.</text>
</comment>
<comment type="catalytic activity">
    <reaction evidence="9 10">
        <text>oxaloacetate + ATP = phosphoenolpyruvate + ADP + CO2</text>
        <dbReference type="Rhea" id="RHEA:18617"/>
        <dbReference type="ChEBI" id="CHEBI:16452"/>
        <dbReference type="ChEBI" id="CHEBI:16526"/>
        <dbReference type="ChEBI" id="CHEBI:30616"/>
        <dbReference type="ChEBI" id="CHEBI:58702"/>
        <dbReference type="ChEBI" id="CHEBI:456216"/>
        <dbReference type="EC" id="4.1.1.49"/>
    </reaction>
</comment>
<feature type="binding site" evidence="10">
    <location>
        <position position="324"/>
    </location>
    <ligand>
        <name>substrate</name>
    </ligand>
</feature>
<dbReference type="NCBIfam" id="NF006820">
    <property type="entry name" value="PRK09344.1-2"/>
    <property type="match status" value="1"/>
</dbReference>
<dbReference type="CDD" id="cd00484">
    <property type="entry name" value="PEPCK_ATP"/>
    <property type="match status" value="1"/>
</dbReference>
<feature type="binding site" evidence="10">
    <location>
        <position position="202"/>
    </location>
    <ligand>
        <name>Mn(2+)</name>
        <dbReference type="ChEBI" id="CHEBI:29035"/>
    </ligand>
</feature>
<keyword evidence="4 10" id="KW-0312">Gluconeogenesis</keyword>
<dbReference type="SUPFAM" id="SSF68923">
    <property type="entry name" value="PEP carboxykinase N-terminal domain"/>
    <property type="match status" value="1"/>
</dbReference>
<feature type="binding site" evidence="10">
    <location>
        <begin position="238"/>
        <end position="246"/>
    </location>
    <ligand>
        <name>ATP</name>
        <dbReference type="ChEBI" id="CHEBI:30616"/>
    </ligand>
</feature>
<feature type="binding site" evidence="10">
    <location>
        <position position="202"/>
    </location>
    <ligand>
        <name>ATP</name>
        <dbReference type="ChEBI" id="CHEBI:30616"/>
    </ligand>
</feature>
<evidence type="ECO:0000256" key="4">
    <source>
        <dbReference type="ARBA" id="ARBA00022432"/>
    </source>
</evidence>
<keyword evidence="11" id="KW-0418">Kinase</keyword>
<comment type="subcellular location">
    <subcellularLocation>
        <location evidence="10">Cytoplasm</location>
    </subcellularLocation>
</comment>
<feature type="binding site" evidence="10">
    <location>
        <position position="222"/>
    </location>
    <ligand>
        <name>ATP</name>
        <dbReference type="ChEBI" id="CHEBI:30616"/>
    </ligand>
</feature>
<dbReference type="SUPFAM" id="SSF53795">
    <property type="entry name" value="PEP carboxykinase-like"/>
    <property type="match status" value="1"/>
</dbReference>
<feature type="binding site" evidence="10">
    <location>
        <position position="259"/>
    </location>
    <ligand>
        <name>Mn(2+)</name>
        <dbReference type="ChEBI" id="CHEBI:29035"/>
    </ligand>
</feature>
<reference evidence="12" key="1">
    <citation type="submission" date="2017-01" db="EMBL/GenBank/DDBJ databases">
        <authorList>
            <person name="Varghese N."/>
            <person name="Submissions S."/>
        </authorList>
    </citation>
    <scope>NUCLEOTIDE SEQUENCE [LARGE SCALE GENOMIC DNA]</scope>
    <source>
        <strain evidence="12">DM9</strain>
    </source>
</reference>
<dbReference type="GO" id="GO:0016301">
    <property type="term" value="F:kinase activity"/>
    <property type="evidence" value="ECO:0007669"/>
    <property type="project" value="UniProtKB-KW"/>
</dbReference>
<dbReference type="GO" id="GO:0046872">
    <property type="term" value="F:metal ion binding"/>
    <property type="evidence" value="ECO:0007669"/>
    <property type="project" value="UniProtKB-KW"/>
</dbReference>
<evidence type="ECO:0000313" key="11">
    <source>
        <dbReference type="EMBL" id="SIQ97439.1"/>
    </source>
</evidence>
<accession>A0A1N6X580</accession>
<comment type="cofactor">
    <cofactor evidence="10">
        <name>Mn(2+)</name>
        <dbReference type="ChEBI" id="CHEBI:29035"/>
    </cofactor>
    <text evidence="10">Binds 1 Mn(2+) ion per subunit.</text>
</comment>
<evidence type="ECO:0000256" key="3">
    <source>
        <dbReference type="ARBA" id="ARBA00012363"/>
    </source>
</evidence>
<keyword evidence="7 10" id="KW-0067">ATP-binding</keyword>
<dbReference type="PIRSF" id="PIRSF006294">
    <property type="entry name" value="PEP_crbxkin"/>
    <property type="match status" value="1"/>
</dbReference>
<dbReference type="STRING" id="1077936.SAMN05421545_1931"/>
<evidence type="ECO:0000256" key="5">
    <source>
        <dbReference type="ARBA" id="ARBA00022741"/>
    </source>
</evidence>
<feature type="binding site" evidence="10">
    <location>
        <position position="222"/>
    </location>
    <ligand>
        <name>Mn(2+)</name>
        <dbReference type="ChEBI" id="CHEBI:29035"/>
    </ligand>
</feature>
<comment type="function">
    <text evidence="10">Involved in the gluconeogenesis. Catalyzes the conversion of oxaloacetate (OAA) to phosphoenolpyruvate (PEP) through direct phosphoryl transfer between the nucleoside triphosphate and OAA.</text>
</comment>
<evidence type="ECO:0000256" key="8">
    <source>
        <dbReference type="ARBA" id="ARBA00023239"/>
    </source>
</evidence>
<keyword evidence="5 10" id="KW-0547">Nucleotide-binding</keyword>
<keyword evidence="11" id="KW-0670">Pyruvate</keyword>
<feature type="binding site" evidence="10">
    <location>
        <position position="449"/>
    </location>
    <ligand>
        <name>ATP</name>
        <dbReference type="ChEBI" id="CHEBI:30616"/>
    </ligand>
</feature>
<keyword evidence="12" id="KW-1185">Reference proteome</keyword>
<keyword evidence="10" id="KW-0479">Metal-binding</keyword>
<feature type="binding site" evidence="10">
    <location>
        <position position="202"/>
    </location>
    <ligand>
        <name>substrate</name>
    </ligand>
</feature>
<dbReference type="EC" id="4.1.1.49" evidence="3 10"/>
<gene>
    <name evidence="10" type="primary">pckA</name>
    <name evidence="11" type="ORF">SAMN05421545_1931</name>
</gene>